<organism evidence="2 3">
    <name type="scientific">Photobacterium lipolyticum</name>
    <dbReference type="NCBI Taxonomy" id="266810"/>
    <lineage>
        <taxon>Bacteria</taxon>
        <taxon>Pseudomonadati</taxon>
        <taxon>Pseudomonadota</taxon>
        <taxon>Gammaproteobacteria</taxon>
        <taxon>Vibrionales</taxon>
        <taxon>Vibrionaceae</taxon>
        <taxon>Photobacterium</taxon>
    </lineage>
</organism>
<keyword evidence="3" id="KW-1185">Reference proteome</keyword>
<evidence type="ECO:0000313" key="3">
    <source>
        <dbReference type="Proteomes" id="UP000240904"/>
    </source>
</evidence>
<dbReference type="InterPro" id="IPR011990">
    <property type="entry name" value="TPR-like_helical_dom_sf"/>
</dbReference>
<dbReference type="Gene3D" id="1.25.40.10">
    <property type="entry name" value="Tetratricopeptide repeat domain"/>
    <property type="match status" value="2"/>
</dbReference>
<comment type="caution">
    <text evidence="2">The sequence shown here is derived from an EMBL/GenBank/DDBJ whole genome shotgun (WGS) entry which is preliminary data.</text>
</comment>
<sequence length="321" mass="37115">MNKAITGFILFLAFHCSIVRADFNKGMEFVQQARWYDAEQEFRPEAEAGNADAMYWLGRSLEFQDYQKGLTAGEWFYKSAELGNPWAMYSLQDDTNCDFFGWPCDRMNWKDKQIEIWREKAAKGDGLAEYALASYDLGWKGYIPVVRKKERNRRLTKALEFGASYAAITLNTELIDGRGYKTAPKKVREEGLKYLKIAANQSYAPAMTDIVDYSDLLDEGESKVWLYKALTLGYPSAPYLLIYAYDEGEYGFAKDKEQAYYFSKVLSGWGGKFAREDYYSNDDGKIGENLTREKKIELDKKAEEWLATHTVNHFYNEVNLF</sequence>
<evidence type="ECO:0000256" key="1">
    <source>
        <dbReference type="SAM" id="SignalP"/>
    </source>
</evidence>
<feature type="signal peptide" evidence="1">
    <location>
        <begin position="1"/>
        <end position="21"/>
    </location>
</feature>
<protein>
    <recommendedName>
        <fullName evidence="4">Sel1 repeat family protein</fullName>
    </recommendedName>
</protein>
<dbReference type="RefSeq" id="WP_107282476.1">
    <property type="nucleotide sequence ID" value="NZ_PYMC01000003.1"/>
</dbReference>
<proteinExistence type="predicted"/>
<dbReference type="AlphaFoldDB" id="A0A2T3N1B9"/>
<name>A0A2T3N1B9_9GAMM</name>
<evidence type="ECO:0008006" key="4">
    <source>
        <dbReference type="Google" id="ProtNLM"/>
    </source>
</evidence>
<feature type="chain" id="PRO_5015420741" description="Sel1 repeat family protein" evidence="1">
    <location>
        <begin position="22"/>
        <end position="321"/>
    </location>
</feature>
<accession>A0A2T3N1B9</accession>
<reference evidence="2 3" key="1">
    <citation type="submission" date="2018-03" db="EMBL/GenBank/DDBJ databases">
        <title>Whole genome sequencing of Histamine producing bacteria.</title>
        <authorList>
            <person name="Butler K."/>
        </authorList>
    </citation>
    <scope>NUCLEOTIDE SEQUENCE [LARGE SCALE GENOMIC DNA]</scope>
    <source>
        <strain evidence="2 3">DSM 16190</strain>
    </source>
</reference>
<gene>
    <name evidence="2" type="ORF">C9I89_06185</name>
</gene>
<keyword evidence="1" id="KW-0732">Signal</keyword>
<evidence type="ECO:0000313" key="2">
    <source>
        <dbReference type="EMBL" id="PSW06096.1"/>
    </source>
</evidence>
<dbReference type="OrthoDB" id="5899447at2"/>
<dbReference type="EMBL" id="PYMC01000003">
    <property type="protein sequence ID" value="PSW06096.1"/>
    <property type="molecule type" value="Genomic_DNA"/>
</dbReference>
<dbReference type="SUPFAM" id="SSF81901">
    <property type="entry name" value="HCP-like"/>
    <property type="match status" value="2"/>
</dbReference>
<dbReference type="Proteomes" id="UP000240904">
    <property type="component" value="Unassembled WGS sequence"/>
</dbReference>